<sequence length="108" mass="11699">MGFSKKNQTDGDSKDGKRWMIAGITIRAPLKPVCTKISNGDEGDGTESGSTTPTSSRLRVVECPPPPRKRRPVSTCHDNGGGGRNREFYTSPDIDSFFKVVLNSGRAN</sequence>
<evidence type="ECO:0000313" key="2">
    <source>
        <dbReference type="Proteomes" id="UP001056120"/>
    </source>
</evidence>
<reference evidence="1 2" key="2">
    <citation type="journal article" date="2022" name="Mol. Ecol. Resour.">
        <title>The genomes of chicory, endive, great burdock and yacon provide insights into Asteraceae paleo-polyploidization history and plant inulin production.</title>
        <authorList>
            <person name="Fan W."/>
            <person name="Wang S."/>
            <person name="Wang H."/>
            <person name="Wang A."/>
            <person name="Jiang F."/>
            <person name="Liu H."/>
            <person name="Zhao H."/>
            <person name="Xu D."/>
            <person name="Zhang Y."/>
        </authorList>
    </citation>
    <scope>NUCLEOTIDE SEQUENCE [LARGE SCALE GENOMIC DNA]</scope>
    <source>
        <strain evidence="2">cv. Yunnan</strain>
        <tissue evidence="1">Leaves</tissue>
    </source>
</reference>
<name>A0ACB9G1J9_9ASTR</name>
<organism evidence="1 2">
    <name type="scientific">Smallanthus sonchifolius</name>
    <dbReference type="NCBI Taxonomy" id="185202"/>
    <lineage>
        <taxon>Eukaryota</taxon>
        <taxon>Viridiplantae</taxon>
        <taxon>Streptophyta</taxon>
        <taxon>Embryophyta</taxon>
        <taxon>Tracheophyta</taxon>
        <taxon>Spermatophyta</taxon>
        <taxon>Magnoliopsida</taxon>
        <taxon>eudicotyledons</taxon>
        <taxon>Gunneridae</taxon>
        <taxon>Pentapetalae</taxon>
        <taxon>asterids</taxon>
        <taxon>campanulids</taxon>
        <taxon>Asterales</taxon>
        <taxon>Asteraceae</taxon>
        <taxon>Asteroideae</taxon>
        <taxon>Heliantheae alliance</taxon>
        <taxon>Millerieae</taxon>
        <taxon>Smallanthus</taxon>
    </lineage>
</organism>
<dbReference type="Proteomes" id="UP001056120">
    <property type="component" value="Linkage Group LG15"/>
</dbReference>
<dbReference type="EMBL" id="CM042032">
    <property type="protein sequence ID" value="KAI3776906.1"/>
    <property type="molecule type" value="Genomic_DNA"/>
</dbReference>
<gene>
    <name evidence="1" type="ORF">L1987_46696</name>
</gene>
<keyword evidence="2" id="KW-1185">Reference proteome</keyword>
<protein>
    <submittedName>
        <fullName evidence="1">Uncharacterized protein</fullName>
    </submittedName>
</protein>
<evidence type="ECO:0000313" key="1">
    <source>
        <dbReference type="EMBL" id="KAI3776906.1"/>
    </source>
</evidence>
<accession>A0ACB9G1J9</accession>
<proteinExistence type="predicted"/>
<reference evidence="2" key="1">
    <citation type="journal article" date="2022" name="Mol. Ecol. Resour.">
        <title>The genomes of chicory, endive, great burdock and yacon provide insights into Asteraceae palaeo-polyploidization history and plant inulin production.</title>
        <authorList>
            <person name="Fan W."/>
            <person name="Wang S."/>
            <person name="Wang H."/>
            <person name="Wang A."/>
            <person name="Jiang F."/>
            <person name="Liu H."/>
            <person name="Zhao H."/>
            <person name="Xu D."/>
            <person name="Zhang Y."/>
        </authorList>
    </citation>
    <scope>NUCLEOTIDE SEQUENCE [LARGE SCALE GENOMIC DNA]</scope>
    <source>
        <strain evidence="2">cv. Yunnan</strain>
    </source>
</reference>
<comment type="caution">
    <text evidence="1">The sequence shown here is derived from an EMBL/GenBank/DDBJ whole genome shotgun (WGS) entry which is preliminary data.</text>
</comment>